<dbReference type="InterPro" id="IPR008256">
    <property type="entry name" value="Peptidase_S1B"/>
</dbReference>
<keyword evidence="4 6" id="KW-0378">Hydrolase</keyword>
<dbReference type="EC" id="3.4.21.-" evidence="6"/>
<dbReference type="InterPro" id="IPR001254">
    <property type="entry name" value="Trypsin_dom"/>
</dbReference>
<dbReference type="SUPFAM" id="SSF50494">
    <property type="entry name" value="Trypsin-like serine proteases"/>
    <property type="match status" value="1"/>
</dbReference>
<dbReference type="Pfam" id="PF00089">
    <property type="entry name" value="Trypsin"/>
    <property type="match status" value="1"/>
</dbReference>
<dbReference type="RefSeq" id="WP_180746536.1">
    <property type="nucleotide sequence ID" value="NZ_CBCRWQ010000004.1"/>
</dbReference>
<evidence type="ECO:0000256" key="6">
    <source>
        <dbReference type="RuleBase" id="RU004296"/>
    </source>
</evidence>
<evidence type="ECO:0000313" key="9">
    <source>
        <dbReference type="Proteomes" id="UP000530186"/>
    </source>
</evidence>
<dbReference type="InterPro" id="IPR009003">
    <property type="entry name" value="Peptidase_S1_PA"/>
</dbReference>
<name>A0A7V8N0N2_9LACT</name>
<reference evidence="8 9" key="1">
    <citation type="submission" date="2020-07" db="EMBL/GenBank/DDBJ databases">
        <authorList>
            <person name="Hilgarth M."/>
            <person name="Werum V."/>
            <person name="Vogel R.F."/>
        </authorList>
    </citation>
    <scope>NUCLEOTIDE SEQUENCE [LARGE SCALE GENOMIC DNA]</scope>
    <source>
        <strain evidence="8 9">DSM 28961</strain>
    </source>
</reference>
<dbReference type="PANTHER" id="PTHR15462">
    <property type="entry name" value="SERINE PROTEASE"/>
    <property type="match status" value="1"/>
</dbReference>
<dbReference type="InterPro" id="IPR043504">
    <property type="entry name" value="Peptidase_S1_PA_chymotrypsin"/>
</dbReference>
<dbReference type="PANTHER" id="PTHR15462:SF8">
    <property type="entry name" value="SERINE PROTEASE"/>
    <property type="match status" value="1"/>
</dbReference>
<organism evidence="8 9">
    <name type="scientific">Pseudolactococcus laudensis</name>
    <dbReference type="NCBI Taxonomy" id="1494461"/>
    <lineage>
        <taxon>Bacteria</taxon>
        <taxon>Bacillati</taxon>
        <taxon>Bacillota</taxon>
        <taxon>Bacilli</taxon>
        <taxon>Lactobacillales</taxon>
        <taxon>Streptococcaceae</taxon>
        <taxon>Pseudolactococcus</taxon>
    </lineage>
</organism>
<dbReference type="GO" id="GO:0006508">
    <property type="term" value="P:proteolysis"/>
    <property type="evidence" value="ECO:0007669"/>
    <property type="project" value="UniProtKB-KW"/>
</dbReference>
<dbReference type="InterPro" id="IPR018114">
    <property type="entry name" value="TRYPSIN_HIS"/>
</dbReference>
<sequence>MKKRKSNLVFLAAVALLSICLTSETEAADWDIVAAPGSEQITTPTPETTNNSLPAFEGKGITQESDIVFPIPDATTFPTTPESIIGTDDRSIVSNTTLFPYRTSCFIVTTFPDAIKYGSGNLVSSDTILTAGHCIYDETLGGWATSIAVYPARNGFSSPFGKVNAKSFYVSSEYLNLSLTIDKRREYDLGHIKLDQKIGKTTGWLGLTKTLSNDITLTGFPTPKNRDYKMYTQKGKLKNSSENNIFYGLDTEGGQSGSAVYNTNNNIIGVHTNGDVAYNWGTRMNAKNFETTKKIADTAMLSYRSHVQNIGWQGWVNDTGTTGTTGQSKRLEAINLNLSDSSYSGNIEYRIHVQDIGWQTWQKNGAMAGTTGQSKRLEALEIRLTGDLAKNYNIRYRSHVQSIGWQAWKSNGQMTGTTGQSLRLEAIQIQLVKK</sequence>
<evidence type="ECO:0000256" key="4">
    <source>
        <dbReference type="ARBA" id="ARBA00022801"/>
    </source>
</evidence>
<dbReference type="Pfam" id="PF07538">
    <property type="entry name" value="ChW"/>
    <property type="match status" value="3"/>
</dbReference>
<evidence type="ECO:0000256" key="5">
    <source>
        <dbReference type="ARBA" id="ARBA00022825"/>
    </source>
</evidence>
<proteinExistence type="inferred from homology"/>
<evidence type="ECO:0000313" key="8">
    <source>
        <dbReference type="EMBL" id="MBA0016298.1"/>
    </source>
</evidence>
<evidence type="ECO:0000256" key="3">
    <source>
        <dbReference type="ARBA" id="ARBA00022729"/>
    </source>
</evidence>
<feature type="chain" id="PRO_5031605430" description="Serine protease" evidence="6">
    <location>
        <begin position="28"/>
        <end position="434"/>
    </location>
</feature>
<evidence type="ECO:0000259" key="7">
    <source>
        <dbReference type="Pfam" id="PF00089"/>
    </source>
</evidence>
<keyword evidence="9" id="KW-1185">Reference proteome</keyword>
<dbReference type="PROSITE" id="PS00134">
    <property type="entry name" value="TRYPSIN_HIS"/>
    <property type="match status" value="1"/>
</dbReference>
<evidence type="ECO:0000256" key="1">
    <source>
        <dbReference type="ARBA" id="ARBA00008764"/>
    </source>
</evidence>
<dbReference type="Gene3D" id="2.40.10.10">
    <property type="entry name" value="Trypsin-like serine proteases"/>
    <property type="match status" value="2"/>
</dbReference>
<keyword evidence="3 6" id="KW-0732">Signal</keyword>
<accession>A0A7V8N0N2</accession>
<dbReference type="Proteomes" id="UP000530186">
    <property type="component" value="Unassembled WGS sequence"/>
</dbReference>
<comment type="similarity">
    <text evidence="1 6">Belongs to the peptidase S1B family.</text>
</comment>
<feature type="signal peptide" evidence="6">
    <location>
        <begin position="1"/>
        <end position="27"/>
    </location>
</feature>
<dbReference type="InterPro" id="IPR006637">
    <property type="entry name" value="ChW"/>
</dbReference>
<dbReference type="GO" id="GO:0004252">
    <property type="term" value="F:serine-type endopeptidase activity"/>
    <property type="evidence" value="ECO:0007669"/>
    <property type="project" value="InterPro"/>
</dbReference>
<keyword evidence="5 6" id="KW-0720">Serine protease</keyword>
<dbReference type="AlphaFoldDB" id="A0A7V8N0N2"/>
<feature type="domain" description="Peptidase S1" evidence="7">
    <location>
        <begin position="118"/>
        <end position="275"/>
    </location>
</feature>
<comment type="caution">
    <text evidence="8">The sequence shown here is derived from an EMBL/GenBank/DDBJ whole genome shotgun (WGS) entry which is preliminary data.</text>
</comment>
<dbReference type="PROSITE" id="PS00673">
    <property type="entry name" value="V8_SER"/>
    <property type="match status" value="1"/>
</dbReference>
<evidence type="ECO:0000256" key="2">
    <source>
        <dbReference type="ARBA" id="ARBA00022670"/>
    </source>
</evidence>
<dbReference type="InterPro" id="IPR050966">
    <property type="entry name" value="Glutamyl_endopeptidase"/>
</dbReference>
<dbReference type="PRINTS" id="PR00839">
    <property type="entry name" value="V8PROTEASE"/>
</dbReference>
<gene>
    <name evidence="8" type="ORF">HZR21_03910</name>
</gene>
<dbReference type="EMBL" id="JACBNY010000004">
    <property type="protein sequence ID" value="MBA0016298.1"/>
    <property type="molecule type" value="Genomic_DNA"/>
</dbReference>
<protein>
    <recommendedName>
        <fullName evidence="6">Serine protease</fullName>
        <ecNumber evidence="6">3.4.21.-</ecNumber>
    </recommendedName>
</protein>
<dbReference type="SMART" id="SM00728">
    <property type="entry name" value="ChW"/>
    <property type="match status" value="3"/>
</dbReference>
<dbReference type="GeneID" id="303194657"/>
<dbReference type="InterPro" id="IPR000126">
    <property type="entry name" value="V8_ser_AS"/>
</dbReference>
<keyword evidence="2 6" id="KW-0645">Protease</keyword>